<dbReference type="AlphaFoldDB" id="A0A6H0XQ67"/>
<keyword evidence="1" id="KW-0732">Signal</keyword>
<sequence>MDRYLFLTVAALSTTLASPTPLNLKRDGSGCCFHLSASGGPGGDVGQLGDGQNRIGQNNLPVSKAQYCLDSNGGLTDQSGRGCILTPPTTQWQCDVGATPTSSFSVGCDGKLQYKGSSDFWACSTGDNGGYNIYDQSIQGEPSCTQITLQSDNDSCKSGCAPPPPSSGCPRDLPSSYEFPHLILPIDGSTPNKAFSNSYNGTACGGISSIFNFDIPASDSGKKCSLEFLLPKQDQLETSSFWLSGDGKVKFSLLSGPASEGMSYASAPSVSSDYGTQTFSAGNAYSIKDFDCPGNSRIGIEMSAVDDTCFSYFQDYNPCPIGLYITTS</sequence>
<dbReference type="InterPro" id="IPR018620">
    <property type="entry name" value="Ubiquitin3-bd_protein_But2_C"/>
</dbReference>
<keyword evidence="5" id="KW-1185">Reference proteome</keyword>
<dbReference type="Proteomes" id="UP000503462">
    <property type="component" value="Chromosome 2"/>
</dbReference>
<dbReference type="PANTHER" id="PTHR39613:SF1">
    <property type="entry name" value="ANCHORED CELL WALL PROTEIN, PUTATIVE (AFU_ORTHOLOGUE AFUA_4G08960)-RELATED"/>
    <property type="match status" value="1"/>
</dbReference>
<dbReference type="OrthoDB" id="4657524at2759"/>
<feature type="domain" description="Ubiquitin 3 binding protein But2 C-terminal" evidence="2">
    <location>
        <begin position="178"/>
        <end position="318"/>
    </location>
</feature>
<evidence type="ECO:0000256" key="1">
    <source>
        <dbReference type="SAM" id="SignalP"/>
    </source>
</evidence>
<evidence type="ECO:0000259" key="3">
    <source>
        <dbReference type="Pfam" id="PF22799"/>
    </source>
</evidence>
<evidence type="ECO:0000313" key="4">
    <source>
        <dbReference type="EMBL" id="QIW96619.1"/>
    </source>
</evidence>
<proteinExistence type="predicted"/>
<dbReference type="InterPro" id="IPR054508">
    <property type="entry name" value="PIR1-like_C"/>
</dbReference>
<protein>
    <submittedName>
        <fullName evidence="4">Uncharacterized protein</fullName>
    </submittedName>
</protein>
<dbReference type="Pfam" id="PF22799">
    <property type="entry name" value="PIR1-like_C"/>
    <property type="match status" value="1"/>
</dbReference>
<dbReference type="EMBL" id="CP051140">
    <property type="protein sequence ID" value="QIW96619.1"/>
    <property type="molecule type" value="Genomic_DNA"/>
</dbReference>
<dbReference type="PANTHER" id="PTHR39613">
    <property type="entry name" value="ANCHORED CELL WALL PROTEIN, PUTATIVE (AFU_ORTHOLOGUE AFUA_4G08960)-RELATED"/>
    <property type="match status" value="1"/>
</dbReference>
<evidence type="ECO:0000259" key="2">
    <source>
        <dbReference type="Pfam" id="PF09792"/>
    </source>
</evidence>
<feature type="signal peptide" evidence="1">
    <location>
        <begin position="1"/>
        <end position="17"/>
    </location>
</feature>
<gene>
    <name evidence="4" type="ORF">AMS68_002137</name>
</gene>
<accession>A0A6H0XQ67</accession>
<feature type="domain" description="Cell wall mannoprotein PIR1-like C-terminal" evidence="3">
    <location>
        <begin position="73"/>
        <end position="147"/>
    </location>
</feature>
<dbReference type="Pfam" id="PF09792">
    <property type="entry name" value="But2"/>
    <property type="match status" value="1"/>
</dbReference>
<feature type="chain" id="PRO_5026003322" evidence="1">
    <location>
        <begin position="18"/>
        <end position="328"/>
    </location>
</feature>
<evidence type="ECO:0000313" key="5">
    <source>
        <dbReference type="Proteomes" id="UP000503462"/>
    </source>
</evidence>
<reference evidence="4 5" key="1">
    <citation type="journal article" date="2016" name="Sci. Rep.">
        <title>Peltaster fructicola genome reveals evolution from an invasive phytopathogen to an ectophytic parasite.</title>
        <authorList>
            <person name="Xu C."/>
            <person name="Chen H."/>
            <person name="Gleason M.L."/>
            <person name="Xu J.R."/>
            <person name="Liu H."/>
            <person name="Zhang R."/>
            <person name="Sun G."/>
        </authorList>
    </citation>
    <scope>NUCLEOTIDE SEQUENCE [LARGE SCALE GENOMIC DNA]</scope>
    <source>
        <strain evidence="4 5">LNHT1506</strain>
    </source>
</reference>
<name>A0A6H0XQ67_9PEZI</name>
<organism evidence="4 5">
    <name type="scientific">Peltaster fructicola</name>
    <dbReference type="NCBI Taxonomy" id="286661"/>
    <lineage>
        <taxon>Eukaryota</taxon>
        <taxon>Fungi</taxon>
        <taxon>Dikarya</taxon>
        <taxon>Ascomycota</taxon>
        <taxon>Pezizomycotina</taxon>
        <taxon>Dothideomycetes</taxon>
        <taxon>Dothideomycetes incertae sedis</taxon>
        <taxon>Peltaster</taxon>
    </lineage>
</organism>